<keyword evidence="2" id="KW-1133">Transmembrane helix</keyword>
<reference evidence="5 6" key="1">
    <citation type="journal article" date="2019" name="Int. J. Syst. Evol. Microbiol.">
        <title>The Global Catalogue of Microorganisms (GCM) 10K type strain sequencing project: providing services to taxonomists for standard genome sequencing and annotation.</title>
        <authorList>
            <consortium name="The Broad Institute Genomics Platform"/>
            <consortium name="The Broad Institute Genome Sequencing Center for Infectious Disease"/>
            <person name="Wu L."/>
            <person name="Ma J."/>
        </authorList>
    </citation>
    <scope>NUCLEOTIDE SEQUENCE [LARGE SCALE GENOMIC DNA]</scope>
    <source>
        <strain evidence="5 6">JCM 16014</strain>
    </source>
</reference>
<keyword evidence="2" id="KW-0812">Transmembrane</keyword>
<feature type="transmembrane region" description="Helical" evidence="2">
    <location>
        <begin position="610"/>
        <end position="632"/>
    </location>
</feature>
<keyword evidence="6" id="KW-1185">Reference proteome</keyword>
<dbReference type="InterPro" id="IPR055354">
    <property type="entry name" value="DUF7507"/>
</dbReference>
<proteinExistence type="predicted"/>
<comment type="caution">
    <text evidence="5">The sequence shown here is derived from an EMBL/GenBank/DDBJ whole genome shotgun (WGS) entry which is preliminary data.</text>
</comment>
<feature type="compositionally biased region" description="Pro residues" evidence="1">
    <location>
        <begin position="586"/>
        <end position="601"/>
    </location>
</feature>
<feature type="compositionally biased region" description="Low complexity" evidence="1">
    <location>
        <begin position="441"/>
        <end position="450"/>
    </location>
</feature>
<dbReference type="InterPro" id="IPR057687">
    <property type="entry name" value="DUF7927"/>
</dbReference>
<evidence type="ECO:0000256" key="2">
    <source>
        <dbReference type="SAM" id="Phobius"/>
    </source>
</evidence>
<feature type="region of interest" description="Disordered" evidence="1">
    <location>
        <begin position="426"/>
        <end position="450"/>
    </location>
</feature>
<dbReference type="EMBL" id="BAAAQN010000016">
    <property type="protein sequence ID" value="GAA2030185.1"/>
    <property type="molecule type" value="Genomic_DNA"/>
</dbReference>
<dbReference type="SUPFAM" id="SSF49899">
    <property type="entry name" value="Concanavalin A-like lectins/glucanases"/>
    <property type="match status" value="1"/>
</dbReference>
<protein>
    <recommendedName>
        <fullName evidence="7">DUF11 domain-containing protein</fullName>
    </recommendedName>
</protein>
<sequence length="636" mass="64084">MFAACALGLSPASAAPLLPSSGSVLLDEPFTGTSVANPGFNPLQDACLTGATASAPPGSSTLGPCTGANQITPPVPTPGQLPGYLQLTDPSIFRVGSTLYNRPLPGNGGLQVTFKQYQYGGSGADGIGFFLVDGSTDLTSAGADGGSLGYAQRNGTNGVEGGYIGVGLDAFGNFANDSENRGLGCTGTEVSPVPQHTVVPNSVVLRGPGQGLNGYCFLAGTVTPDPANPPNYKTSLPGTLRADGTDPAASERTVRVTVSQDTYPMVTVEIDFEDGNGFQPVLSHQMTEPRPATYKLGFASSTGGATDTHLIRDAVASSLVTLDQLNLVKTVVDPAARTSARSTPSDTTYTGGTVYNAGDTVHYQFLVTNTGTTNLTDVVVTDPAATDITCPRTTLGFAGSPTAGMVCTGSHTITPADSQNGHFENTATAHGTAPETGAVTSNPSSSAVPVNASSPHLLLNKTTNTQTAHPGDKVTYTLTVTNHSGFTLTPATATDDLTTLLNSATYNGDAHASTGTISVTDKTLHWTGPLADGATATISYSVTIGAEAAVGSTLTNAVTSAVVGAECGSGSALPCSASVRIVRAVPPTPPQPVKPAKPAKPGPGKLPATGAAGLVPAGVLAVGLPVLGAVVYRRSR</sequence>
<accession>A0ABN2U6Y8</accession>
<dbReference type="InterPro" id="IPR013320">
    <property type="entry name" value="ConA-like_dom_sf"/>
</dbReference>
<evidence type="ECO:0000313" key="6">
    <source>
        <dbReference type="Proteomes" id="UP001500751"/>
    </source>
</evidence>
<feature type="domain" description="DUF7927" evidence="4">
    <location>
        <begin position="465"/>
        <end position="561"/>
    </location>
</feature>
<organism evidence="5 6">
    <name type="scientific">Catenulispora yoronensis</name>
    <dbReference type="NCBI Taxonomy" id="450799"/>
    <lineage>
        <taxon>Bacteria</taxon>
        <taxon>Bacillati</taxon>
        <taxon>Actinomycetota</taxon>
        <taxon>Actinomycetes</taxon>
        <taxon>Catenulisporales</taxon>
        <taxon>Catenulisporaceae</taxon>
        <taxon>Catenulispora</taxon>
    </lineage>
</organism>
<evidence type="ECO:0000313" key="5">
    <source>
        <dbReference type="EMBL" id="GAA2030185.1"/>
    </source>
</evidence>
<feature type="domain" description="DUF7507" evidence="3">
    <location>
        <begin position="353"/>
        <end position="441"/>
    </location>
</feature>
<evidence type="ECO:0000256" key="1">
    <source>
        <dbReference type="SAM" id="MobiDB-lite"/>
    </source>
</evidence>
<gene>
    <name evidence="5" type="ORF">GCM10009839_32310</name>
</gene>
<evidence type="ECO:0000259" key="3">
    <source>
        <dbReference type="Pfam" id="PF24346"/>
    </source>
</evidence>
<evidence type="ECO:0000259" key="4">
    <source>
        <dbReference type="Pfam" id="PF25549"/>
    </source>
</evidence>
<keyword evidence="2" id="KW-0472">Membrane</keyword>
<dbReference type="NCBIfam" id="TIGR01451">
    <property type="entry name" value="B_ant_repeat"/>
    <property type="match status" value="2"/>
</dbReference>
<name>A0ABN2U6Y8_9ACTN</name>
<dbReference type="Pfam" id="PF24346">
    <property type="entry name" value="DUF7507"/>
    <property type="match status" value="1"/>
</dbReference>
<dbReference type="InterPro" id="IPR047589">
    <property type="entry name" value="DUF11_rpt"/>
</dbReference>
<evidence type="ECO:0008006" key="7">
    <source>
        <dbReference type="Google" id="ProtNLM"/>
    </source>
</evidence>
<feature type="region of interest" description="Disordered" evidence="1">
    <location>
        <begin position="586"/>
        <end position="605"/>
    </location>
</feature>
<dbReference type="Pfam" id="PF25549">
    <property type="entry name" value="DUF7927"/>
    <property type="match status" value="1"/>
</dbReference>
<dbReference type="Gene3D" id="2.60.120.200">
    <property type="match status" value="1"/>
</dbReference>
<dbReference type="Proteomes" id="UP001500751">
    <property type="component" value="Unassembled WGS sequence"/>
</dbReference>